<evidence type="ECO:0008006" key="3">
    <source>
        <dbReference type="Google" id="ProtNLM"/>
    </source>
</evidence>
<gene>
    <name evidence="1" type="ORF">AY601_3483</name>
</gene>
<reference evidence="1 2" key="1">
    <citation type="submission" date="2016-03" db="EMBL/GenBank/DDBJ databases">
        <title>Complete genome sequence of Pedobacter cryoconitis PAMC 27485.</title>
        <authorList>
            <person name="Lee J."/>
            <person name="Kim O.-S."/>
        </authorList>
    </citation>
    <scope>NUCLEOTIDE SEQUENCE [LARGE SCALE GENOMIC DNA]</scope>
    <source>
        <strain evidence="1 2">PAMC 27485</strain>
    </source>
</reference>
<dbReference type="EMBL" id="CP014504">
    <property type="protein sequence ID" value="AMQ00349.1"/>
    <property type="molecule type" value="Genomic_DNA"/>
</dbReference>
<evidence type="ECO:0000313" key="1">
    <source>
        <dbReference type="EMBL" id="AMQ00349.1"/>
    </source>
</evidence>
<accession>A0A127VHE1</accession>
<dbReference type="PATRIC" id="fig|188932.3.peg.3624"/>
<name>A0A127VHE1_9SPHI</name>
<protein>
    <recommendedName>
        <fullName evidence="3">SMI1/KNR4 family protein</fullName>
    </recommendedName>
</protein>
<evidence type="ECO:0000313" key="2">
    <source>
        <dbReference type="Proteomes" id="UP000071561"/>
    </source>
</evidence>
<dbReference type="Proteomes" id="UP000071561">
    <property type="component" value="Chromosome"/>
</dbReference>
<dbReference type="OrthoDB" id="2596110at2"/>
<dbReference type="KEGG" id="pcm:AY601_3483"/>
<proteinExistence type="predicted"/>
<sequence>MLSDKIKNFCKSKNWWYEEFTQQYSNVILDLEISLDSDFAQFYLHAEQGPTFYSRKKELYQICWSSINSSYMDQINHLQKVLAIPHEYIPLDSFEGEGGFFYNRKTEEVIEIALGEKLKDFLDGKLLPQWKTINSFLEWYFEL</sequence>
<dbReference type="RefSeq" id="WP_068403285.1">
    <property type="nucleotide sequence ID" value="NZ_CP014504.1"/>
</dbReference>
<dbReference type="AlphaFoldDB" id="A0A127VHE1"/>
<organism evidence="1 2">
    <name type="scientific">Pedobacter cryoconitis</name>
    <dbReference type="NCBI Taxonomy" id="188932"/>
    <lineage>
        <taxon>Bacteria</taxon>
        <taxon>Pseudomonadati</taxon>
        <taxon>Bacteroidota</taxon>
        <taxon>Sphingobacteriia</taxon>
        <taxon>Sphingobacteriales</taxon>
        <taxon>Sphingobacteriaceae</taxon>
        <taxon>Pedobacter</taxon>
    </lineage>
</organism>
<keyword evidence="2" id="KW-1185">Reference proteome</keyword>